<keyword evidence="3" id="KW-1185">Reference proteome</keyword>
<dbReference type="AlphaFoldDB" id="A0A1G8J5B0"/>
<sequence>MDGLAYFSMQALTILYAVGTIVFSVIVGKIWRKQKGY</sequence>
<proteinExistence type="predicted"/>
<organism evidence="2 3">
    <name type="scientific">Alteribacillus bidgolensis</name>
    <dbReference type="NCBI Taxonomy" id="930129"/>
    <lineage>
        <taxon>Bacteria</taxon>
        <taxon>Bacillati</taxon>
        <taxon>Bacillota</taxon>
        <taxon>Bacilli</taxon>
        <taxon>Bacillales</taxon>
        <taxon>Bacillaceae</taxon>
        <taxon>Alteribacillus</taxon>
    </lineage>
</organism>
<dbReference type="Proteomes" id="UP000199017">
    <property type="component" value="Unassembled WGS sequence"/>
</dbReference>
<accession>A0A1G8J5B0</accession>
<keyword evidence="1" id="KW-0812">Transmembrane</keyword>
<keyword evidence="1" id="KW-0472">Membrane</keyword>
<evidence type="ECO:0000313" key="3">
    <source>
        <dbReference type="Proteomes" id="UP000199017"/>
    </source>
</evidence>
<name>A0A1G8J5B0_9BACI</name>
<dbReference type="EMBL" id="FNDU01000006">
    <property type="protein sequence ID" value="SDI26429.1"/>
    <property type="molecule type" value="Genomic_DNA"/>
</dbReference>
<gene>
    <name evidence="2" type="ORF">SAMN05216352_10650</name>
</gene>
<reference evidence="2 3" key="1">
    <citation type="submission" date="2016-10" db="EMBL/GenBank/DDBJ databases">
        <authorList>
            <person name="de Groot N.N."/>
        </authorList>
    </citation>
    <scope>NUCLEOTIDE SEQUENCE [LARGE SCALE GENOMIC DNA]</scope>
    <source>
        <strain evidence="3">P4B,CCM 7963,CECT 7998,DSM 25260,IBRC-M 10614,KCTC 13821</strain>
    </source>
</reference>
<evidence type="ECO:0000313" key="2">
    <source>
        <dbReference type="EMBL" id="SDI26429.1"/>
    </source>
</evidence>
<keyword evidence="1" id="KW-1133">Transmembrane helix</keyword>
<evidence type="ECO:0000256" key="1">
    <source>
        <dbReference type="SAM" id="Phobius"/>
    </source>
</evidence>
<protein>
    <submittedName>
        <fullName evidence="2">Uncharacterized protein</fullName>
    </submittedName>
</protein>
<feature type="transmembrane region" description="Helical" evidence="1">
    <location>
        <begin position="6"/>
        <end position="27"/>
    </location>
</feature>